<evidence type="ECO:0000256" key="1">
    <source>
        <dbReference type="SAM" id="Coils"/>
    </source>
</evidence>
<evidence type="ECO:0000313" key="3">
    <source>
        <dbReference type="EMBL" id="CAG8437731.1"/>
    </source>
</evidence>
<evidence type="ECO:0000313" key="4">
    <source>
        <dbReference type="Proteomes" id="UP000789342"/>
    </source>
</evidence>
<feature type="region of interest" description="Disordered" evidence="2">
    <location>
        <begin position="1"/>
        <end position="56"/>
    </location>
</feature>
<organism evidence="3 4">
    <name type="scientific">Acaulospora morrowiae</name>
    <dbReference type="NCBI Taxonomy" id="94023"/>
    <lineage>
        <taxon>Eukaryota</taxon>
        <taxon>Fungi</taxon>
        <taxon>Fungi incertae sedis</taxon>
        <taxon>Mucoromycota</taxon>
        <taxon>Glomeromycotina</taxon>
        <taxon>Glomeromycetes</taxon>
        <taxon>Diversisporales</taxon>
        <taxon>Acaulosporaceae</taxon>
        <taxon>Acaulospora</taxon>
    </lineage>
</organism>
<feature type="compositionally biased region" description="Polar residues" evidence="2">
    <location>
        <begin position="24"/>
        <end position="33"/>
    </location>
</feature>
<evidence type="ECO:0000256" key="2">
    <source>
        <dbReference type="SAM" id="MobiDB-lite"/>
    </source>
</evidence>
<dbReference type="Proteomes" id="UP000789342">
    <property type="component" value="Unassembled WGS sequence"/>
</dbReference>
<feature type="coiled-coil region" evidence="1">
    <location>
        <begin position="108"/>
        <end position="135"/>
    </location>
</feature>
<keyword evidence="1" id="KW-0175">Coiled coil</keyword>
<dbReference type="OrthoDB" id="346910at2759"/>
<sequence>MGYSTPSNEEDSLSSAELAEPQATEHSSSLGTESSHRQQMMKHDPILSPAGQFVTPPEQYEEIPFHRYSEESNPYFLDDLDELTSKKQISELQKTLEKMQASIPLRRVNEIEKALERLQAEVSASHERIEGLKREMIEREKKRRKRSWSWLFWVGR</sequence>
<reference evidence="3" key="1">
    <citation type="submission" date="2021-06" db="EMBL/GenBank/DDBJ databases">
        <authorList>
            <person name="Kallberg Y."/>
            <person name="Tangrot J."/>
            <person name="Rosling A."/>
        </authorList>
    </citation>
    <scope>NUCLEOTIDE SEQUENCE</scope>
    <source>
        <strain evidence="3">CL551</strain>
    </source>
</reference>
<keyword evidence="4" id="KW-1185">Reference proteome</keyword>
<dbReference type="EMBL" id="CAJVPV010000008">
    <property type="protein sequence ID" value="CAG8437731.1"/>
    <property type="molecule type" value="Genomic_DNA"/>
</dbReference>
<comment type="caution">
    <text evidence="3">The sequence shown here is derived from an EMBL/GenBank/DDBJ whole genome shotgun (WGS) entry which is preliminary data.</text>
</comment>
<protein>
    <submittedName>
        <fullName evidence="3">15270_t:CDS:1</fullName>
    </submittedName>
</protein>
<gene>
    <name evidence="3" type="ORF">AMORRO_LOCUS36</name>
</gene>
<accession>A0A9N8V4D7</accession>
<proteinExistence type="predicted"/>
<name>A0A9N8V4D7_9GLOM</name>
<dbReference type="AlphaFoldDB" id="A0A9N8V4D7"/>